<dbReference type="InterPro" id="IPR038056">
    <property type="entry name" value="YjbR-like_sf"/>
</dbReference>
<dbReference type="AlphaFoldDB" id="A0A6G4R2N6"/>
<reference evidence="1" key="1">
    <citation type="submission" date="2020-02" db="EMBL/GenBank/DDBJ databases">
        <authorList>
            <person name="Gao J."/>
            <person name="Sun J."/>
        </authorList>
    </citation>
    <scope>NUCLEOTIDE SEQUENCE</scope>
    <source>
        <strain evidence="1">602-2</strain>
    </source>
</reference>
<proteinExistence type="predicted"/>
<dbReference type="GO" id="GO:0003677">
    <property type="term" value="F:DNA binding"/>
    <property type="evidence" value="ECO:0007669"/>
    <property type="project" value="UniProtKB-KW"/>
</dbReference>
<accession>A0A6G4R2N6</accession>
<comment type="caution">
    <text evidence="1">The sequence shown here is derived from an EMBL/GenBank/DDBJ whole genome shotgun (WGS) entry which is preliminary data.</text>
</comment>
<organism evidence="1">
    <name type="scientific">Caulobacter sp. 602-2</name>
    <dbReference type="NCBI Taxonomy" id="2710887"/>
    <lineage>
        <taxon>Bacteria</taxon>
        <taxon>Pseudomonadati</taxon>
        <taxon>Pseudomonadota</taxon>
        <taxon>Alphaproteobacteria</taxon>
        <taxon>Caulobacterales</taxon>
        <taxon>Caulobacteraceae</taxon>
        <taxon>Caulobacter</taxon>
    </lineage>
</organism>
<dbReference type="RefSeq" id="WP_165261934.1">
    <property type="nucleotide sequence ID" value="NZ_JAAKGT010000012.1"/>
</dbReference>
<evidence type="ECO:0000313" key="1">
    <source>
        <dbReference type="EMBL" id="NGM51983.1"/>
    </source>
</evidence>
<gene>
    <name evidence="1" type="ORF">G5B46_20425</name>
</gene>
<name>A0A6G4R2N6_9CAUL</name>
<dbReference type="Pfam" id="PF04237">
    <property type="entry name" value="YjbR"/>
    <property type="match status" value="1"/>
</dbReference>
<dbReference type="SUPFAM" id="SSF142906">
    <property type="entry name" value="YjbR-like"/>
    <property type="match status" value="1"/>
</dbReference>
<sequence>MVDDETLRALATALPEVIQASNGQQVAYEVAGKGLAWGYLARPAPKARRVLVPGVIAVRCRIETKQMLIEAAPERFFDDDHYRGYPAVLVRLAAIEADELAGLLRTAWTIVAPKSLVKAHP</sequence>
<protein>
    <submittedName>
        <fullName evidence="1">MmcQ/YjbR family DNA-binding protein</fullName>
    </submittedName>
</protein>
<dbReference type="EMBL" id="JAAKGT010000012">
    <property type="protein sequence ID" value="NGM51983.1"/>
    <property type="molecule type" value="Genomic_DNA"/>
</dbReference>
<keyword evidence="1" id="KW-0238">DNA-binding</keyword>
<dbReference type="InterPro" id="IPR058532">
    <property type="entry name" value="YjbR/MT2646/Rv2570-like"/>
</dbReference>